<feature type="transmembrane region" description="Helical" evidence="6">
    <location>
        <begin position="1256"/>
        <end position="1276"/>
    </location>
</feature>
<feature type="region of interest" description="Disordered" evidence="5">
    <location>
        <begin position="1292"/>
        <end position="1318"/>
    </location>
</feature>
<evidence type="ECO:0000256" key="3">
    <source>
        <dbReference type="ARBA" id="ARBA00022989"/>
    </source>
</evidence>
<dbReference type="CDD" id="cd15039">
    <property type="entry name" value="7tmB3_Methuselah-like"/>
    <property type="match status" value="1"/>
</dbReference>
<dbReference type="EMBL" id="VSWD01000011">
    <property type="protein sequence ID" value="KAK3087736.1"/>
    <property type="molecule type" value="Genomic_DNA"/>
</dbReference>
<feature type="transmembrane region" description="Helical" evidence="6">
    <location>
        <begin position="1101"/>
        <end position="1121"/>
    </location>
</feature>
<feature type="transmembrane region" description="Helical" evidence="6">
    <location>
        <begin position="1066"/>
        <end position="1081"/>
    </location>
</feature>
<feature type="compositionally biased region" description="Polar residues" evidence="5">
    <location>
        <begin position="1308"/>
        <end position="1318"/>
    </location>
</feature>
<feature type="transmembrane region" description="Helical" evidence="6">
    <location>
        <begin position="1226"/>
        <end position="1250"/>
    </location>
</feature>
<evidence type="ECO:0000256" key="2">
    <source>
        <dbReference type="ARBA" id="ARBA00022692"/>
    </source>
</evidence>
<dbReference type="InterPro" id="IPR017981">
    <property type="entry name" value="GPCR_2-like_7TM"/>
</dbReference>
<reference evidence="8" key="1">
    <citation type="submission" date="2019-08" db="EMBL/GenBank/DDBJ databases">
        <title>The improved chromosome-level genome for the pearl oyster Pinctada fucata martensii using PacBio sequencing and Hi-C.</title>
        <authorList>
            <person name="Zheng Z."/>
        </authorList>
    </citation>
    <scope>NUCLEOTIDE SEQUENCE</scope>
    <source>
        <strain evidence="8">ZZ-2019</strain>
        <tissue evidence="8">Adductor muscle</tissue>
    </source>
</reference>
<dbReference type="PANTHER" id="PTHR45902:SF1">
    <property type="entry name" value="LATROPHILIN RECEPTOR-LIKE PROTEIN A"/>
    <property type="match status" value="1"/>
</dbReference>
<dbReference type="PANTHER" id="PTHR45902">
    <property type="entry name" value="LATROPHILIN RECEPTOR-LIKE PROTEIN A"/>
    <property type="match status" value="1"/>
</dbReference>
<keyword evidence="2 6" id="KW-0812">Transmembrane</keyword>
<dbReference type="GO" id="GO:0004930">
    <property type="term" value="F:G protein-coupled receptor activity"/>
    <property type="evidence" value="ECO:0007669"/>
    <property type="project" value="InterPro"/>
</dbReference>
<evidence type="ECO:0000259" key="7">
    <source>
        <dbReference type="PROSITE" id="PS50261"/>
    </source>
</evidence>
<dbReference type="InterPro" id="IPR053231">
    <property type="entry name" value="GPCR_LN-TM7"/>
</dbReference>
<organism evidence="8 9">
    <name type="scientific">Pinctada imbricata</name>
    <name type="common">Atlantic pearl-oyster</name>
    <name type="synonym">Pinctada martensii</name>
    <dbReference type="NCBI Taxonomy" id="66713"/>
    <lineage>
        <taxon>Eukaryota</taxon>
        <taxon>Metazoa</taxon>
        <taxon>Spiralia</taxon>
        <taxon>Lophotrochozoa</taxon>
        <taxon>Mollusca</taxon>
        <taxon>Bivalvia</taxon>
        <taxon>Autobranchia</taxon>
        <taxon>Pteriomorphia</taxon>
        <taxon>Pterioida</taxon>
        <taxon>Pterioidea</taxon>
        <taxon>Pteriidae</taxon>
        <taxon>Pinctada</taxon>
    </lineage>
</organism>
<evidence type="ECO:0000256" key="1">
    <source>
        <dbReference type="ARBA" id="ARBA00004141"/>
    </source>
</evidence>
<evidence type="ECO:0000313" key="8">
    <source>
        <dbReference type="EMBL" id="KAK3087736.1"/>
    </source>
</evidence>
<dbReference type="PROSITE" id="PS50261">
    <property type="entry name" value="G_PROTEIN_RECEP_F2_4"/>
    <property type="match status" value="1"/>
</dbReference>
<accession>A0AA88XLT7</accession>
<comment type="subcellular location">
    <subcellularLocation>
        <location evidence="1">Membrane</location>
        <topology evidence="1">Multi-pass membrane protein</topology>
    </subcellularLocation>
</comment>
<dbReference type="Proteomes" id="UP001186944">
    <property type="component" value="Unassembled WGS sequence"/>
</dbReference>
<evidence type="ECO:0000256" key="5">
    <source>
        <dbReference type="SAM" id="MobiDB-lite"/>
    </source>
</evidence>
<name>A0AA88XLT7_PINIB</name>
<keyword evidence="3 6" id="KW-1133">Transmembrane helix</keyword>
<gene>
    <name evidence="8" type="ORF">FSP39_009980</name>
</gene>
<feature type="transmembrane region" description="Helical" evidence="6">
    <location>
        <begin position="1021"/>
        <end position="1054"/>
    </location>
</feature>
<evidence type="ECO:0000313" key="9">
    <source>
        <dbReference type="Proteomes" id="UP001186944"/>
    </source>
</evidence>
<dbReference type="Pfam" id="PF00002">
    <property type="entry name" value="7tm_2"/>
    <property type="match status" value="1"/>
</dbReference>
<proteinExistence type="predicted"/>
<dbReference type="GO" id="GO:0007166">
    <property type="term" value="P:cell surface receptor signaling pathway"/>
    <property type="evidence" value="ECO:0007669"/>
    <property type="project" value="InterPro"/>
</dbReference>
<keyword evidence="9" id="KW-1185">Reference proteome</keyword>
<feature type="compositionally biased region" description="Low complexity" evidence="5">
    <location>
        <begin position="1294"/>
        <end position="1307"/>
    </location>
</feature>
<sequence length="1318" mass="150885">MCHENYGDDRLVKKRTNHSDKTSNKDLLLEQYISVCGHEYLCDSDLIPYHLKSNESYSSLIDCPKCLCHPNCFQTGTCCPDVFFSYPELSCDTVDILSSPGDTTKTFLLVNTCPEDTALELDTKCKGGNFSMKEQLFLPPVIATREGKYSLTFKNKYCAECNGFRIYNNWMLNFSCIEFADFNFLSSYDEIIELIRSKSCGVSFIPPDGEDTIECITETTKTTKYIDRCNTTGLWQEDRTDIINHACSSEYSLHMPLYENKLDFKNIFCYICNPPYHTGNVISECNVTTLWQPYDPELERSCLEYPEVAASYPFKNKFCQLCNADQHGPKLYNDASSHITTQSSDHNQYIIFIQSFESNYFFHIFDLDKMTVGNNTSSAIYDSFEKKNNVNLTNLFQKAYSLSPKNFCDKQWLPYNESMNTQRSFNFRYRSLNCYDFNFAFPASCYSSIRGIPLLQEEAILLLDQCFLVDNSYISRRFSTYCEGREVSETILSYIPVNDRYNDVNFKNILCALCNFNESAFIHSDGNNYIDGENKNDSEVYQSTDLDETTDAIKQYFLKLNGFQIRLDCPSFITFINYVTLYSVLTSAESMRCRIEFVPNRTYDYCKEKADVIGKCNVTGQWPKRDKDVEWACEKSLPGRLPNVKTRGNTFKNEFCDSCNPVVWNMRLISSCNETGLWLKYSPRIEQACKLLPQIYATFPFKNAFCRQCNLLPSGRGDGTKTDLKDTAPYSAVTVHTGGKSGVISLRNIFAMEEYDTDHQPIKLLQCFDNQIYDGVTKVCRNLTCYPGKVLNGSDCKPLLTVTSNLRYVITIMAIGTSSGNIRMSDILKKYQDSLRNNIRQALNRRKFLIEKMILLSNNSCSMNMTFPEQKFEIIAYIKFFVVDYVNRLRSEEDLIRMMNSSYSEFGFNVTFENSFERRALHAPTLIHESSFENSCYYRASGENIETLSLEEYRAVHVAPLLTCVQTTFSKHEYRLGWDQLTMLLVDLQLKLHFDEFQIMTNGDAVVCRNRISTYMSSPSVLANVASALGILTAVCLTVSIICLLLTLLTYGLFKPLRTLPGKNNIVLIVTLLAAQISVLIQPNVRQIDEVCIFVGSLSHYFWLCYFGSLIVCSVHMFRVFSGRLSRCESDSSINKTVLKYSLFSLGIPMIIVLIVVIVSLSTTGGRESGYSSFRCFISDRNVFIVTLITPLVVMCTCNLFFFAFTAYKIKTTPKVQKNKADNVHFLVYIKLFALTGLTWTIQIIDTFLVESFLSYVSVILNCTQGFFLFLSYVCNKRVLDMYKQKLYNRGNHSATNSSSRKTTKSNYVQNKTLSTDI</sequence>
<comment type="caution">
    <text evidence="8">The sequence shown here is derived from an EMBL/GenBank/DDBJ whole genome shotgun (WGS) entry which is preliminary data.</text>
</comment>
<protein>
    <recommendedName>
        <fullName evidence="7">G-protein coupled receptors family 2 profile 2 domain-containing protein</fullName>
    </recommendedName>
</protein>
<evidence type="ECO:0000256" key="6">
    <source>
        <dbReference type="SAM" id="Phobius"/>
    </source>
</evidence>
<feature type="transmembrane region" description="Helical" evidence="6">
    <location>
        <begin position="1183"/>
        <end position="1205"/>
    </location>
</feature>
<dbReference type="InterPro" id="IPR000832">
    <property type="entry name" value="GPCR_2_secretin-like"/>
</dbReference>
<feature type="transmembrane region" description="Helical" evidence="6">
    <location>
        <begin position="1141"/>
        <end position="1163"/>
    </location>
</feature>
<dbReference type="Gene3D" id="1.20.1070.10">
    <property type="entry name" value="Rhodopsin 7-helix transmembrane proteins"/>
    <property type="match status" value="1"/>
</dbReference>
<keyword evidence="4 6" id="KW-0472">Membrane</keyword>
<feature type="domain" description="G-protein coupled receptors family 2 profile 2" evidence="7">
    <location>
        <begin position="1029"/>
        <end position="1277"/>
    </location>
</feature>
<evidence type="ECO:0000256" key="4">
    <source>
        <dbReference type="ARBA" id="ARBA00023136"/>
    </source>
</evidence>
<dbReference type="GO" id="GO:0016020">
    <property type="term" value="C:membrane"/>
    <property type="evidence" value="ECO:0007669"/>
    <property type="project" value="UniProtKB-SubCell"/>
</dbReference>